<reference evidence="3" key="2">
    <citation type="submission" date="2010-04" db="EMBL/GenBank/DDBJ databases">
        <title>Genome sequence of Salinibacter ruber M8.</title>
        <authorList>
            <consortium name="Genoscope"/>
        </authorList>
    </citation>
    <scope>NUCLEOTIDE SEQUENCE [LARGE SCALE GENOMIC DNA]</scope>
    <source>
        <strain evidence="3">M8</strain>
    </source>
</reference>
<dbReference type="HOGENOM" id="CLU_092231_2_0_10"/>
<evidence type="ECO:0000256" key="1">
    <source>
        <dbReference type="SAM" id="Phobius"/>
    </source>
</evidence>
<organism evidence="2 3">
    <name type="scientific">Salinibacter ruber (strain M8)</name>
    <dbReference type="NCBI Taxonomy" id="761659"/>
    <lineage>
        <taxon>Bacteria</taxon>
        <taxon>Pseudomonadati</taxon>
        <taxon>Rhodothermota</taxon>
        <taxon>Rhodothermia</taxon>
        <taxon>Rhodothermales</taxon>
        <taxon>Salinibacteraceae</taxon>
        <taxon>Salinibacter</taxon>
    </lineage>
</organism>
<keyword evidence="1" id="KW-0472">Membrane</keyword>
<dbReference type="AlphaFoldDB" id="D5H6Z9"/>
<feature type="transmembrane region" description="Helical" evidence="1">
    <location>
        <begin position="23"/>
        <end position="44"/>
    </location>
</feature>
<feature type="transmembrane region" description="Helical" evidence="1">
    <location>
        <begin position="93"/>
        <end position="113"/>
    </location>
</feature>
<protein>
    <submittedName>
        <fullName evidence="2">Conserved hypohtetical protein, membrane</fullName>
    </submittedName>
</protein>
<feature type="transmembrane region" description="Helical" evidence="1">
    <location>
        <begin position="152"/>
        <end position="173"/>
    </location>
</feature>
<gene>
    <name evidence="2" type="ordered locus">SRM_00883</name>
</gene>
<keyword evidence="1" id="KW-1133">Transmembrane helix</keyword>
<accession>D5H6Z9</accession>
<feature type="transmembrane region" description="Helical" evidence="1">
    <location>
        <begin position="56"/>
        <end position="81"/>
    </location>
</feature>
<evidence type="ECO:0000313" key="2">
    <source>
        <dbReference type="EMBL" id="CBH23804.1"/>
    </source>
</evidence>
<dbReference type="EMBL" id="FP565814">
    <property type="protein sequence ID" value="CBH23804.1"/>
    <property type="molecule type" value="Genomic_DNA"/>
</dbReference>
<evidence type="ECO:0000313" key="3">
    <source>
        <dbReference type="Proteomes" id="UP000000933"/>
    </source>
</evidence>
<keyword evidence="1" id="KW-0812">Transmembrane</keyword>
<dbReference type="Pfam" id="PF09980">
    <property type="entry name" value="DUF2214"/>
    <property type="match status" value="1"/>
</dbReference>
<dbReference type="InterPro" id="IPR018706">
    <property type="entry name" value="DUF2214_membrane"/>
</dbReference>
<sequence>MLSHASVATPCTPMALWSSALVLYLHILSFMLTYAAVAAEYALLRGPTDAATVRSLGTADLVYGIAAVGVFVTGAVQVLYFGKGFGYYMQSPVLWTKIGLFTLVGVASVYPTLTFLRWQAELDGEDVPVQNLLGLSIPPRAAPRNGRLRRTVGLELGLLTLLPLLGSALHYGLG</sequence>
<dbReference type="KEGG" id="srm:SRM_00883"/>
<reference evidence="2 3" key="1">
    <citation type="journal article" date="2010" name="ISME J.">
        <title>Fine-scale evolution: genomic, phenotypic and ecological differentiation in two coexisting Salinibacter ruber strains.</title>
        <authorList>
            <person name="Pena A."/>
            <person name="Teeling H."/>
            <person name="Huerta-Cepas J."/>
            <person name="Santos F."/>
            <person name="Yarza P."/>
            <person name="Brito-Echeverria J."/>
            <person name="Lucio M."/>
            <person name="Schmitt-Kopplin P."/>
            <person name="Meseguer I."/>
            <person name="Schenowitz C."/>
            <person name="Dossat C."/>
            <person name="Barbe V."/>
            <person name="Dopazo J."/>
            <person name="Rossello-Mora R."/>
            <person name="Schuler M."/>
            <person name="Glockner F.O."/>
            <person name="Amann R."/>
            <person name="Gabaldon T."/>
            <person name="Anton J."/>
        </authorList>
    </citation>
    <scope>NUCLEOTIDE SEQUENCE [LARGE SCALE GENOMIC DNA]</scope>
    <source>
        <strain evidence="2 3">M8</strain>
    </source>
</reference>
<dbReference type="Proteomes" id="UP000000933">
    <property type="component" value="Chromosome"/>
</dbReference>
<proteinExistence type="predicted"/>
<name>D5H6Z9_SALRM</name>